<dbReference type="OrthoDB" id="3948054at2"/>
<keyword evidence="6" id="KW-0408">Iron</keyword>
<protein>
    <recommendedName>
        <fullName evidence="7">Fe2OG dioxygenase domain-containing protein</fullName>
    </recommendedName>
</protein>
<evidence type="ECO:0000256" key="4">
    <source>
        <dbReference type="ARBA" id="ARBA00022964"/>
    </source>
</evidence>
<evidence type="ECO:0000256" key="3">
    <source>
        <dbReference type="ARBA" id="ARBA00022896"/>
    </source>
</evidence>
<sequence length="453" mass="50346">MTEPIRRDFFTERNGATRIEIFDELGDTAKAALHAFFRRSGAPHLMDEVVLPQFRDGDSQIFAAVRDRPWPPWGLGARNITGVLQTHLVSDGCWGLSPVHVADEDLTNTGLCAALYKEALETLAVDPGAEVHYLVAEESRLADLVMRRVGFERTEDVFLTEAARYLTYRAPARELLKNLGLAGADSVDLLAGAVDDEVYERNAAFHGTVYLGSRAEWTADRVTVPSEIARLVRGGHYSKPAGVPTGTGRFERDVLAEVAQGVRELLTDAEQDDLLRYVLDSETAFTPATIQPHGSGAAVVDERVRSSSVLHDLGRFEALFTDRIKEQLDTVRARLGHPAFPMGRIELQVTANGDRDYFGMHRDSDGGDTRELTFVYFFSAEPRRFSGGELRVFETVVEDGRVVPTDRSQTIVPRPNLAVFFPSRHDHEVLPVRVPGKAFADSRFSVTGWIHRK</sequence>
<evidence type="ECO:0000256" key="1">
    <source>
        <dbReference type="ARBA" id="ARBA00001961"/>
    </source>
</evidence>
<accession>A0A4Y3RK38</accession>
<dbReference type="GO" id="GO:0016705">
    <property type="term" value="F:oxidoreductase activity, acting on paired donors, with incorporation or reduction of molecular oxygen"/>
    <property type="evidence" value="ECO:0007669"/>
    <property type="project" value="InterPro"/>
</dbReference>
<feature type="domain" description="Fe2OG dioxygenase" evidence="7">
    <location>
        <begin position="338"/>
        <end position="452"/>
    </location>
</feature>
<dbReference type="SMART" id="SM00702">
    <property type="entry name" value="P4Hc"/>
    <property type="match status" value="1"/>
</dbReference>
<dbReference type="GO" id="GO:0005506">
    <property type="term" value="F:iron ion binding"/>
    <property type="evidence" value="ECO:0007669"/>
    <property type="project" value="InterPro"/>
</dbReference>
<dbReference type="PROSITE" id="PS51471">
    <property type="entry name" value="FE2OG_OXY"/>
    <property type="match status" value="1"/>
</dbReference>
<evidence type="ECO:0000313" key="9">
    <source>
        <dbReference type="Proteomes" id="UP000315226"/>
    </source>
</evidence>
<keyword evidence="9" id="KW-1185">Reference proteome</keyword>
<keyword evidence="4" id="KW-0223">Dioxygenase</keyword>
<evidence type="ECO:0000313" key="8">
    <source>
        <dbReference type="EMBL" id="GEB58086.1"/>
    </source>
</evidence>
<gene>
    <name evidence="8" type="ORF">SGA01_36910</name>
</gene>
<evidence type="ECO:0000259" key="7">
    <source>
        <dbReference type="PROSITE" id="PS51471"/>
    </source>
</evidence>
<dbReference type="InterPro" id="IPR006620">
    <property type="entry name" value="Pro_4_hyd_alph"/>
</dbReference>
<dbReference type="Pfam" id="PF13640">
    <property type="entry name" value="2OG-FeII_Oxy_3"/>
    <property type="match status" value="1"/>
</dbReference>
<dbReference type="RefSeq" id="WP_141297519.1">
    <property type="nucleotide sequence ID" value="NZ_BJMN01000022.1"/>
</dbReference>
<dbReference type="InterPro" id="IPR005123">
    <property type="entry name" value="Oxoglu/Fe-dep_dioxygenase_dom"/>
</dbReference>
<keyword evidence="5" id="KW-0560">Oxidoreductase</keyword>
<dbReference type="EMBL" id="BJMN01000022">
    <property type="protein sequence ID" value="GEB58086.1"/>
    <property type="molecule type" value="Genomic_DNA"/>
</dbReference>
<keyword evidence="3" id="KW-0847">Vitamin C</keyword>
<dbReference type="AlphaFoldDB" id="A0A4Y3RK38"/>
<reference evidence="8 9" key="1">
    <citation type="submission" date="2019-06" db="EMBL/GenBank/DDBJ databases">
        <title>Whole genome shotgun sequence of Streptomyces gardneri NBRC 12865.</title>
        <authorList>
            <person name="Hosoyama A."/>
            <person name="Uohara A."/>
            <person name="Ohji S."/>
            <person name="Ichikawa N."/>
        </authorList>
    </citation>
    <scope>NUCLEOTIDE SEQUENCE [LARGE SCALE GENOMIC DNA]</scope>
    <source>
        <strain evidence="8 9">NBRC 12865</strain>
    </source>
</reference>
<organism evidence="8 9">
    <name type="scientific">Streptomyces gardneri</name>
    <dbReference type="NCBI Taxonomy" id="66892"/>
    <lineage>
        <taxon>Bacteria</taxon>
        <taxon>Bacillati</taxon>
        <taxon>Actinomycetota</taxon>
        <taxon>Actinomycetes</taxon>
        <taxon>Kitasatosporales</taxon>
        <taxon>Streptomycetaceae</taxon>
        <taxon>Streptomyces</taxon>
    </lineage>
</organism>
<proteinExistence type="predicted"/>
<dbReference type="Proteomes" id="UP000315226">
    <property type="component" value="Unassembled WGS sequence"/>
</dbReference>
<dbReference type="GO" id="GO:0051213">
    <property type="term" value="F:dioxygenase activity"/>
    <property type="evidence" value="ECO:0007669"/>
    <property type="project" value="UniProtKB-KW"/>
</dbReference>
<comment type="cofactor">
    <cofactor evidence="1">
        <name>L-ascorbate</name>
        <dbReference type="ChEBI" id="CHEBI:38290"/>
    </cofactor>
</comment>
<dbReference type="InterPro" id="IPR044862">
    <property type="entry name" value="Pro_4_hyd_alph_FE2OG_OXY"/>
</dbReference>
<comment type="caution">
    <text evidence="8">The sequence shown here is derived from an EMBL/GenBank/DDBJ whole genome shotgun (WGS) entry which is preliminary data.</text>
</comment>
<evidence type="ECO:0000256" key="2">
    <source>
        <dbReference type="ARBA" id="ARBA00022723"/>
    </source>
</evidence>
<name>A0A4Y3RK38_9ACTN</name>
<dbReference type="GO" id="GO:0031418">
    <property type="term" value="F:L-ascorbic acid binding"/>
    <property type="evidence" value="ECO:0007669"/>
    <property type="project" value="UniProtKB-KW"/>
</dbReference>
<dbReference type="Gene3D" id="2.60.120.620">
    <property type="entry name" value="q2cbj1_9rhob like domain"/>
    <property type="match status" value="1"/>
</dbReference>
<evidence type="ECO:0000256" key="5">
    <source>
        <dbReference type="ARBA" id="ARBA00023002"/>
    </source>
</evidence>
<keyword evidence="2" id="KW-0479">Metal-binding</keyword>
<evidence type="ECO:0000256" key="6">
    <source>
        <dbReference type="ARBA" id="ARBA00023004"/>
    </source>
</evidence>